<keyword evidence="2" id="KW-0479">Metal-binding</keyword>
<dbReference type="PANTHER" id="PTHR11820:SF7">
    <property type="entry name" value="ACYLPYRUVASE FAHD1, MITOCHONDRIAL"/>
    <property type="match status" value="1"/>
</dbReference>
<organism evidence="5 6">
    <name type="scientific">Desmospora activa DSM 45169</name>
    <dbReference type="NCBI Taxonomy" id="1121389"/>
    <lineage>
        <taxon>Bacteria</taxon>
        <taxon>Bacillati</taxon>
        <taxon>Bacillota</taxon>
        <taxon>Bacilli</taxon>
        <taxon>Bacillales</taxon>
        <taxon>Thermoactinomycetaceae</taxon>
        <taxon>Desmospora</taxon>
    </lineage>
</organism>
<evidence type="ECO:0000256" key="2">
    <source>
        <dbReference type="ARBA" id="ARBA00022723"/>
    </source>
</evidence>
<dbReference type="Pfam" id="PF01557">
    <property type="entry name" value="FAA_hydrolase"/>
    <property type="match status" value="1"/>
</dbReference>
<feature type="domain" description="Rv2993c-like N-terminal" evidence="4">
    <location>
        <begin position="1"/>
        <end position="41"/>
    </location>
</feature>
<proteinExistence type="inferred from homology"/>
<dbReference type="GO" id="GO:0016853">
    <property type="term" value="F:isomerase activity"/>
    <property type="evidence" value="ECO:0007669"/>
    <property type="project" value="UniProtKB-ARBA"/>
</dbReference>
<evidence type="ECO:0000259" key="4">
    <source>
        <dbReference type="Pfam" id="PF10370"/>
    </source>
</evidence>
<sequence length="251" mass="27596">MKWVRIPSGNGIRWGYRLEDGRIQLVVGEPWGSFTAEEEPVAAPTALPAPVHPRKLIAIGRNYAKHAAEKGNEVPTEPLFFLVSPTAIIADGETIRLPNREDRIEHEAELAVVIGTPGKNIPEEQAWDHIWGYTCALDITNRVQQKKDGQFTRSKSHDTFKPVGPWIETDWDPTDRTLRLWVNNELKQEGSTAEMVHSIPRLIAALSAVFPLESGDVILTGTPAGVGPLAAGDQVEMEIEGLGRLSHPVVG</sequence>
<protein>
    <submittedName>
        <fullName evidence="5">2-keto-4-pentenoate hydratase/2-oxohepta-3-ene-1,7-dioic acid hydratase in catechol pathway</fullName>
    </submittedName>
</protein>
<dbReference type="InterPro" id="IPR036663">
    <property type="entry name" value="Fumarylacetoacetase_C_sf"/>
</dbReference>
<evidence type="ECO:0000256" key="1">
    <source>
        <dbReference type="ARBA" id="ARBA00010211"/>
    </source>
</evidence>
<accession>A0A2T4ZBK0</accession>
<dbReference type="AlphaFoldDB" id="A0A2T4ZBK0"/>
<dbReference type="EMBL" id="PZZP01000001">
    <property type="protein sequence ID" value="PTM59280.1"/>
    <property type="molecule type" value="Genomic_DNA"/>
</dbReference>
<comment type="similarity">
    <text evidence="1">Belongs to the FAH family.</text>
</comment>
<dbReference type="Pfam" id="PF10370">
    <property type="entry name" value="Rv2993c-like_N"/>
    <property type="match status" value="1"/>
</dbReference>
<dbReference type="GO" id="GO:0018773">
    <property type="term" value="F:acetylpyruvate hydrolase activity"/>
    <property type="evidence" value="ECO:0007669"/>
    <property type="project" value="TreeGrafter"/>
</dbReference>
<reference evidence="5 6" key="1">
    <citation type="submission" date="2018-04" db="EMBL/GenBank/DDBJ databases">
        <title>Genomic Encyclopedia of Archaeal and Bacterial Type Strains, Phase II (KMG-II): from individual species to whole genera.</title>
        <authorList>
            <person name="Goeker M."/>
        </authorList>
    </citation>
    <scope>NUCLEOTIDE SEQUENCE [LARGE SCALE GENOMIC DNA]</scope>
    <source>
        <strain evidence="5 6">DSM 45169</strain>
    </source>
</reference>
<dbReference type="SUPFAM" id="SSF56529">
    <property type="entry name" value="FAH"/>
    <property type="match status" value="1"/>
</dbReference>
<name>A0A2T4ZBK0_9BACL</name>
<dbReference type="InterPro" id="IPR011234">
    <property type="entry name" value="Fumarylacetoacetase-like_C"/>
</dbReference>
<dbReference type="Gene3D" id="3.90.850.10">
    <property type="entry name" value="Fumarylacetoacetase-like, C-terminal domain"/>
    <property type="match status" value="1"/>
</dbReference>
<feature type="domain" description="Fumarylacetoacetase-like C-terminal" evidence="3">
    <location>
        <begin position="55"/>
        <end position="250"/>
    </location>
</feature>
<dbReference type="PANTHER" id="PTHR11820">
    <property type="entry name" value="ACYLPYRUVASE"/>
    <property type="match status" value="1"/>
</dbReference>
<comment type="caution">
    <text evidence="5">The sequence shown here is derived from an EMBL/GenBank/DDBJ whole genome shotgun (WGS) entry which is preliminary data.</text>
</comment>
<dbReference type="InterPro" id="IPR018833">
    <property type="entry name" value="Rv2993c-like_N"/>
</dbReference>
<dbReference type="OrthoDB" id="9805307at2"/>
<dbReference type="Proteomes" id="UP000241639">
    <property type="component" value="Unassembled WGS sequence"/>
</dbReference>
<gene>
    <name evidence="5" type="ORF">C8J48_1887</name>
</gene>
<evidence type="ECO:0000313" key="5">
    <source>
        <dbReference type="EMBL" id="PTM59280.1"/>
    </source>
</evidence>
<dbReference type="RefSeq" id="WP_107726146.1">
    <property type="nucleotide sequence ID" value="NZ_PZZP01000001.1"/>
</dbReference>
<evidence type="ECO:0000313" key="6">
    <source>
        <dbReference type="Proteomes" id="UP000241639"/>
    </source>
</evidence>
<dbReference type="FunFam" id="3.90.850.10:FF:000002">
    <property type="entry name" value="2-hydroxyhepta-2,4-diene-1,7-dioate isomerase"/>
    <property type="match status" value="1"/>
</dbReference>
<keyword evidence="6" id="KW-1185">Reference proteome</keyword>
<dbReference type="GO" id="GO:0019752">
    <property type="term" value="P:carboxylic acid metabolic process"/>
    <property type="evidence" value="ECO:0007669"/>
    <property type="project" value="UniProtKB-ARBA"/>
</dbReference>
<dbReference type="GO" id="GO:0046872">
    <property type="term" value="F:metal ion binding"/>
    <property type="evidence" value="ECO:0007669"/>
    <property type="project" value="UniProtKB-KW"/>
</dbReference>
<evidence type="ECO:0000259" key="3">
    <source>
        <dbReference type="Pfam" id="PF01557"/>
    </source>
</evidence>